<reference evidence="2 3" key="1">
    <citation type="submission" date="2015-09" db="EMBL/GenBank/DDBJ databases">
        <authorList>
            <consortium name="Swine Surveillance"/>
        </authorList>
    </citation>
    <scope>NUCLEOTIDE SEQUENCE [LARGE SCALE GENOMIC DNA]</scope>
    <source>
        <strain evidence="2 3">CECT 5294</strain>
    </source>
</reference>
<dbReference type="Pfam" id="PF04314">
    <property type="entry name" value="PCuAC"/>
    <property type="match status" value="1"/>
</dbReference>
<proteinExistence type="predicted"/>
<dbReference type="InterPro" id="IPR036182">
    <property type="entry name" value="PCuAC_sf"/>
</dbReference>
<dbReference type="InterPro" id="IPR007410">
    <property type="entry name" value="LpqE-like"/>
</dbReference>
<evidence type="ECO:0008006" key="4">
    <source>
        <dbReference type="Google" id="ProtNLM"/>
    </source>
</evidence>
<accession>A0A0P1F181</accession>
<dbReference type="AlphaFoldDB" id="A0A0P1F181"/>
<name>A0A0P1F181_9RHOB</name>
<evidence type="ECO:0000313" key="3">
    <source>
        <dbReference type="Proteomes" id="UP000051298"/>
    </source>
</evidence>
<gene>
    <name evidence="2" type="ORF">THS5294_02570</name>
</gene>
<dbReference type="Gene3D" id="2.60.40.1890">
    <property type="entry name" value="PCu(A)C copper chaperone"/>
    <property type="match status" value="1"/>
</dbReference>
<dbReference type="PANTHER" id="PTHR36302">
    <property type="entry name" value="BLR7088 PROTEIN"/>
    <property type="match status" value="1"/>
</dbReference>
<protein>
    <recommendedName>
        <fullName evidence="4">Copper chaperone PCu(A)C</fullName>
    </recommendedName>
</protein>
<evidence type="ECO:0000256" key="1">
    <source>
        <dbReference type="SAM" id="SignalP"/>
    </source>
</evidence>
<feature type="chain" id="PRO_5006062156" description="Copper chaperone PCu(A)C" evidence="1">
    <location>
        <begin position="26"/>
        <end position="198"/>
    </location>
</feature>
<dbReference type="PANTHER" id="PTHR36302:SF1">
    <property type="entry name" value="COPPER CHAPERONE PCU(A)C"/>
    <property type="match status" value="1"/>
</dbReference>
<evidence type="ECO:0000313" key="2">
    <source>
        <dbReference type="EMBL" id="CUH61267.1"/>
    </source>
</evidence>
<feature type="signal peptide" evidence="1">
    <location>
        <begin position="1"/>
        <end position="25"/>
    </location>
</feature>
<keyword evidence="1" id="KW-0732">Signal</keyword>
<dbReference type="SUPFAM" id="SSF110087">
    <property type="entry name" value="DR1885-like metal-binding protein"/>
    <property type="match status" value="1"/>
</dbReference>
<dbReference type="Proteomes" id="UP000051298">
    <property type="component" value="Unassembled WGS sequence"/>
</dbReference>
<dbReference type="RefSeq" id="WP_058124053.1">
    <property type="nucleotide sequence ID" value="NZ_CYRX01000031.1"/>
</dbReference>
<sequence>MWKPASLALASAVCLGLLTPATAHHDGAHASAAPVAVTSTGKVGMSHGEMAKAKVGDIMVMNAMIRATPPAAPAAGGFVTLHNMGATDDTLIAARVGADVAGKVELHTMEMDSDVMRMFEVEGGIALPAGEMVKLVPGGLHIMFMGLPQGLDAGVSHDVTLVFENAGEVTLPFAVLPLDQVREMTGADGHGSHGHKHH</sequence>
<organism evidence="2 3">
    <name type="scientific">Thalassobacter stenotrophicus</name>
    <dbReference type="NCBI Taxonomy" id="266809"/>
    <lineage>
        <taxon>Bacteria</taxon>
        <taxon>Pseudomonadati</taxon>
        <taxon>Pseudomonadota</taxon>
        <taxon>Alphaproteobacteria</taxon>
        <taxon>Rhodobacterales</taxon>
        <taxon>Roseobacteraceae</taxon>
        <taxon>Thalassobacter</taxon>
    </lineage>
</organism>
<dbReference type="EMBL" id="CYRX01000031">
    <property type="protein sequence ID" value="CUH61267.1"/>
    <property type="molecule type" value="Genomic_DNA"/>
</dbReference>
<dbReference type="InterPro" id="IPR058248">
    <property type="entry name" value="Lxx211020-like"/>
</dbReference>